<evidence type="ECO:0000313" key="1">
    <source>
        <dbReference type="EMBL" id="QHU20152.1"/>
    </source>
</evidence>
<name>A0A6C0KQA3_9ZZZZ</name>
<dbReference type="EMBL" id="MN740962">
    <property type="protein sequence ID" value="QHU20152.1"/>
    <property type="molecule type" value="Genomic_DNA"/>
</dbReference>
<accession>A0A6C0KQA3</accession>
<protein>
    <submittedName>
        <fullName evidence="1">Uncharacterized protein</fullName>
    </submittedName>
</protein>
<proteinExistence type="predicted"/>
<sequence>MAASADEDQPYEALPHQKSNYSLFDDPKLKDMFKNLPEEDQKAYKKSGEYMYSYDYVNTEKPDEKIYESVAYIAEGLKSGLRPSQLDNSEITLVKSVYGDKWYERFGYKSDKD</sequence>
<reference evidence="1" key="1">
    <citation type="journal article" date="2020" name="Nature">
        <title>Giant virus diversity and host interactions through global metagenomics.</title>
        <authorList>
            <person name="Schulz F."/>
            <person name="Roux S."/>
            <person name="Paez-Espino D."/>
            <person name="Jungbluth S."/>
            <person name="Walsh D.A."/>
            <person name="Denef V.J."/>
            <person name="McMahon K.D."/>
            <person name="Konstantinidis K.T."/>
            <person name="Eloe-Fadrosh E.A."/>
            <person name="Kyrpides N.C."/>
            <person name="Woyke T."/>
        </authorList>
    </citation>
    <scope>NUCLEOTIDE SEQUENCE</scope>
    <source>
        <strain evidence="1">GVMAG-S-3300013014-136</strain>
    </source>
</reference>
<organism evidence="1">
    <name type="scientific">viral metagenome</name>
    <dbReference type="NCBI Taxonomy" id="1070528"/>
    <lineage>
        <taxon>unclassified sequences</taxon>
        <taxon>metagenomes</taxon>
        <taxon>organismal metagenomes</taxon>
    </lineage>
</organism>
<dbReference type="AlphaFoldDB" id="A0A6C0KQA3"/>